<dbReference type="Gramene" id="EOX92496">
    <property type="protein sequence ID" value="EOX92496"/>
    <property type="gene ID" value="TCM_001440"/>
</dbReference>
<dbReference type="eggNOG" id="ENOG502RXIR">
    <property type="taxonomic scope" value="Eukaryota"/>
</dbReference>
<dbReference type="OMA" id="YDYAYLH"/>
<comment type="similarity">
    <text evidence="4">Belongs to the PMEI family.</text>
</comment>
<dbReference type="Gene3D" id="1.20.140.40">
    <property type="entry name" value="Invertase/pectin methylesterase inhibitor family protein"/>
    <property type="match status" value="1"/>
</dbReference>
<dbReference type="Pfam" id="PF04043">
    <property type="entry name" value="PMEI"/>
    <property type="match status" value="1"/>
</dbReference>
<dbReference type="GO" id="GO:0009827">
    <property type="term" value="P:plant-type cell wall modification"/>
    <property type="evidence" value="ECO:0000318"/>
    <property type="project" value="GO_Central"/>
</dbReference>
<dbReference type="NCBIfam" id="TIGR01614">
    <property type="entry name" value="PME_inhib"/>
    <property type="match status" value="1"/>
</dbReference>
<keyword evidence="3" id="KW-0325">Glycoprotein</keyword>
<dbReference type="PANTHER" id="PTHR35357">
    <property type="entry name" value="OS02G0537100 PROTEIN"/>
    <property type="match status" value="1"/>
</dbReference>
<dbReference type="SMART" id="SM00856">
    <property type="entry name" value="PMEI"/>
    <property type="match status" value="1"/>
</dbReference>
<dbReference type="HOGENOM" id="CLU_033761_5_1_1"/>
<evidence type="ECO:0000256" key="4">
    <source>
        <dbReference type="ARBA" id="ARBA00038471"/>
    </source>
</evidence>
<evidence type="ECO:0000256" key="3">
    <source>
        <dbReference type="ARBA" id="ARBA00023180"/>
    </source>
</evidence>
<evidence type="ECO:0000313" key="6">
    <source>
        <dbReference type="EMBL" id="EOX92496.1"/>
    </source>
</evidence>
<dbReference type="EMBL" id="CM001879">
    <property type="protein sequence ID" value="EOX92496.1"/>
    <property type="molecule type" value="Genomic_DNA"/>
</dbReference>
<gene>
    <name evidence="6" type="ORF">TCM_001440</name>
</gene>
<dbReference type="InterPro" id="IPR035513">
    <property type="entry name" value="Invertase/methylesterase_inhib"/>
</dbReference>
<dbReference type="FunFam" id="1.20.140.40:FF:000011">
    <property type="entry name" value="Cell wall / vacuolar inhibitor of fructosidase 2"/>
    <property type="match status" value="1"/>
</dbReference>
<dbReference type="PANTHER" id="PTHR35357:SF8">
    <property type="entry name" value="OS01G0111000 PROTEIN"/>
    <property type="match status" value="1"/>
</dbReference>
<keyword evidence="7" id="KW-1185">Reference proteome</keyword>
<organism evidence="6 7">
    <name type="scientific">Theobroma cacao</name>
    <name type="common">Cacao</name>
    <name type="synonym">Cocoa</name>
    <dbReference type="NCBI Taxonomy" id="3641"/>
    <lineage>
        <taxon>Eukaryota</taxon>
        <taxon>Viridiplantae</taxon>
        <taxon>Streptophyta</taxon>
        <taxon>Embryophyta</taxon>
        <taxon>Tracheophyta</taxon>
        <taxon>Spermatophyta</taxon>
        <taxon>Magnoliopsida</taxon>
        <taxon>eudicotyledons</taxon>
        <taxon>Gunneridae</taxon>
        <taxon>Pentapetalae</taxon>
        <taxon>rosids</taxon>
        <taxon>malvids</taxon>
        <taxon>Malvales</taxon>
        <taxon>Malvaceae</taxon>
        <taxon>Byttnerioideae</taxon>
        <taxon>Theobroma</taxon>
    </lineage>
</organism>
<dbReference type="STRING" id="3641.A0A061DKC0"/>
<dbReference type="GO" id="GO:0004857">
    <property type="term" value="F:enzyme inhibitor activity"/>
    <property type="evidence" value="ECO:0000318"/>
    <property type="project" value="GO_Central"/>
</dbReference>
<dbReference type="InterPro" id="IPR006501">
    <property type="entry name" value="Pectinesterase_inhib_dom"/>
</dbReference>
<proteinExistence type="inferred from homology"/>
<protein>
    <submittedName>
        <fullName evidence="6">Cell wall / vacuolar inhibitor of fructosidase 2</fullName>
    </submittedName>
</protein>
<feature type="domain" description="Pectinesterase inhibitor" evidence="5">
    <location>
        <begin position="83"/>
        <end position="231"/>
    </location>
</feature>
<dbReference type="GO" id="GO:0009505">
    <property type="term" value="C:plant-type cell wall"/>
    <property type="evidence" value="ECO:0000318"/>
    <property type="project" value="GO_Central"/>
</dbReference>
<dbReference type="FunCoup" id="A0A061DKC0">
    <property type="interactions" value="64"/>
</dbReference>
<evidence type="ECO:0000259" key="5">
    <source>
        <dbReference type="SMART" id="SM00856"/>
    </source>
</evidence>
<dbReference type="CDD" id="cd14859">
    <property type="entry name" value="PMEI_like"/>
    <property type="match status" value="1"/>
</dbReference>
<dbReference type="InParanoid" id="A0A061DKC0"/>
<name>A0A061DKC0_THECC</name>
<evidence type="ECO:0000313" key="7">
    <source>
        <dbReference type="Proteomes" id="UP000026915"/>
    </source>
</evidence>
<evidence type="ECO:0000256" key="2">
    <source>
        <dbReference type="ARBA" id="ARBA00023157"/>
    </source>
</evidence>
<reference evidence="6 7" key="1">
    <citation type="journal article" date="2013" name="Genome Biol.">
        <title>The genome sequence of the most widely cultivated cacao type and its use to identify candidate genes regulating pod color.</title>
        <authorList>
            <person name="Motamayor J.C."/>
            <person name="Mockaitis K."/>
            <person name="Schmutz J."/>
            <person name="Haiminen N."/>
            <person name="Iii D.L."/>
            <person name="Cornejo O."/>
            <person name="Findley S.D."/>
            <person name="Zheng P."/>
            <person name="Utro F."/>
            <person name="Royaert S."/>
            <person name="Saski C."/>
            <person name="Jenkins J."/>
            <person name="Podicheti R."/>
            <person name="Zhao M."/>
            <person name="Scheffler B.E."/>
            <person name="Stack J.C."/>
            <person name="Feltus F.A."/>
            <person name="Mustiga G.M."/>
            <person name="Amores F."/>
            <person name="Phillips W."/>
            <person name="Marelli J.P."/>
            <person name="May G.D."/>
            <person name="Shapiro H."/>
            <person name="Ma J."/>
            <person name="Bustamante C.D."/>
            <person name="Schnell R.J."/>
            <person name="Main D."/>
            <person name="Gilbert D."/>
            <person name="Parida L."/>
            <person name="Kuhn D.N."/>
        </authorList>
    </citation>
    <scope>NUCLEOTIDE SEQUENCE [LARGE SCALE GENOMIC DNA]</scope>
    <source>
        <strain evidence="7">cv. Matina 1-6</strain>
    </source>
</reference>
<dbReference type="GO" id="GO:0048281">
    <property type="term" value="P:inflorescence morphogenesis"/>
    <property type="evidence" value="ECO:0000318"/>
    <property type="project" value="GO_Central"/>
</dbReference>
<dbReference type="SUPFAM" id="SSF101148">
    <property type="entry name" value="Plant invertase/pectin methylesterase inhibitor"/>
    <property type="match status" value="1"/>
</dbReference>
<dbReference type="Proteomes" id="UP000026915">
    <property type="component" value="Chromosome 1"/>
</dbReference>
<keyword evidence="1" id="KW-0732">Signal</keyword>
<accession>A0A061DKC0</accession>
<keyword evidence="2" id="KW-1015">Disulfide bond</keyword>
<dbReference type="AlphaFoldDB" id="A0A061DKC0"/>
<evidence type="ECO:0000256" key="1">
    <source>
        <dbReference type="ARBA" id="ARBA00022729"/>
    </source>
</evidence>
<sequence length="237" mass="26344">MYNKSRCIKHKRSHELLSIHLGWKDLTFTCYILDLPLTSLNFTLSSFLASPPQENFILTLSKMGSSFFISILVSLALTISVNGDADLIRKTCKTTKYYDLCVSSLKSDPTSLNSDTKGLATILVGVGMANATATSTFLSSQLLSTTNDTILKKVLKECSDKYAHAGDALQASVRDFESESYDYAYMHVMAAAEYPNACHNAFRRYPGLVYTREIVRREEGLKHICDVVLGIIDHLGF</sequence>